<gene>
    <name evidence="7" type="ORF">HPP92_011349</name>
</gene>
<evidence type="ECO:0000256" key="1">
    <source>
        <dbReference type="ARBA" id="ARBA00004123"/>
    </source>
</evidence>
<comment type="similarity">
    <text evidence="2">Belongs to the BRX family.</text>
</comment>
<dbReference type="InterPro" id="IPR013591">
    <property type="entry name" value="Brevis_radix_dom"/>
</dbReference>
<evidence type="ECO:0000256" key="4">
    <source>
        <dbReference type="SAM" id="Coils"/>
    </source>
</evidence>
<dbReference type="InterPro" id="IPR044532">
    <property type="entry name" value="BRX-like"/>
</dbReference>
<dbReference type="GO" id="GO:0005634">
    <property type="term" value="C:nucleus"/>
    <property type="evidence" value="ECO:0007669"/>
    <property type="project" value="UniProtKB-SubCell"/>
</dbReference>
<name>A0A835V2A7_VANPL</name>
<evidence type="ECO:0000256" key="2">
    <source>
        <dbReference type="ARBA" id="ARBA00009057"/>
    </source>
</evidence>
<comment type="subcellular location">
    <subcellularLocation>
        <location evidence="1">Nucleus</location>
    </subcellularLocation>
</comment>
<evidence type="ECO:0000313" key="8">
    <source>
        <dbReference type="Proteomes" id="UP000636800"/>
    </source>
</evidence>
<dbReference type="PANTHER" id="PTHR46058:SF40">
    <property type="entry name" value="BRX DOMAIN-CONTAINING PROTEIN"/>
    <property type="match status" value="1"/>
</dbReference>
<evidence type="ECO:0000256" key="5">
    <source>
        <dbReference type="SAM" id="MobiDB-lite"/>
    </source>
</evidence>
<feature type="compositionally biased region" description="Polar residues" evidence="5">
    <location>
        <begin position="267"/>
        <end position="285"/>
    </location>
</feature>
<dbReference type="InterPro" id="IPR027988">
    <property type="entry name" value="BRX_N"/>
</dbReference>
<reference evidence="7 8" key="1">
    <citation type="journal article" date="2020" name="Nat. Food">
        <title>A phased Vanilla planifolia genome enables genetic improvement of flavour and production.</title>
        <authorList>
            <person name="Hasing T."/>
            <person name="Tang H."/>
            <person name="Brym M."/>
            <person name="Khazi F."/>
            <person name="Huang T."/>
            <person name="Chambers A.H."/>
        </authorList>
    </citation>
    <scope>NUCLEOTIDE SEQUENCE [LARGE SCALE GENOMIC DNA]</scope>
    <source>
        <tissue evidence="7">Leaf</tissue>
    </source>
</reference>
<dbReference type="OrthoDB" id="437922at2759"/>
<protein>
    <recommendedName>
        <fullName evidence="6">BRX domain-containing protein</fullName>
    </recommendedName>
</protein>
<dbReference type="Pfam" id="PF08381">
    <property type="entry name" value="BRX"/>
    <property type="match status" value="1"/>
</dbReference>
<accession>A0A835V2A7</accession>
<dbReference type="Pfam" id="PF13713">
    <property type="entry name" value="BRX_N"/>
    <property type="match status" value="1"/>
</dbReference>
<proteinExistence type="inferred from homology"/>
<sequence>MSLMPLDGSQSGTIRTKKSQAIIHGSPKKIYSSSVPASRIVSRGKSPIKASTMSMISGTLSTGVASTEAIIDELKKINNSLKEEVAHLKLKLKDLADKSQVLESEVEKRSIELKEATSKANEEATKCKAAKEVIKSLTSQLKDMAERAPEAHISNHSECNGSFASNEPKLVLNCGKSSNVVGMPGRDPNDYLCNSLPSNALGTAEDMEWVEQAEAGVYITVSSSPGGELYLKRIRFSRKRFSEQQAEKWWVENKIKLQEKYIFSAGERSTSAVSSPSMKKNSTNG</sequence>
<evidence type="ECO:0000313" key="7">
    <source>
        <dbReference type="EMBL" id="KAG0480491.1"/>
    </source>
</evidence>
<evidence type="ECO:0000256" key="3">
    <source>
        <dbReference type="ARBA" id="ARBA00023242"/>
    </source>
</evidence>
<feature type="domain" description="BRX" evidence="6">
    <location>
        <begin position="207"/>
        <end position="262"/>
    </location>
</feature>
<dbReference type="PROSITE" id="PS51514">
    <property type="entry name" value="BRX"/>
    <property type="match status" value="1"/>
</dbReference>
<keyword evidence="8" id="KW-1185">Reference proteome</keyword>
<dbReference type="SUPFAM" id="SSF90257">
    <property type="entry name" value="Myosin rod fragments"/>
    <property type="match status" value="1"/>
</dbReference>
<keyword evidence="4" id="KW-0175">Coiled coil</keyword>
<dbReference type="EMBL" id="JADCNL010000005">
    <property type="protein sequence ID" value="KAG0480491.1"/>
    <property type="molecule type" value="Genomic_DNA"/>
</dbReference>
<keyword evidence="3" id="KW-0539">Nucleus</keyword>
<feature type="region of interest" description="Disordered" evidence="5">
    <location>
        <begin position="266"/>
        <end position="285"/>
    </location>
</feature>
<dbReference type="AlphaFoldDB" id="A0A835V2A7"/>
<dbReference type="Proteomes" id="UP000636800">
    <property type="component" value="Chromosome 5"/>
</dbReference>
<comment type="caution">
    <text evidence="7">The sequence shown here is derived from an EMBL/GenBank/DDBJ whole genome shotgun (WGS) entry which is preliminary data.</text>
</comment>
<feature type="coiled-coil region" evidence="4">
    <location>
        <begin position="64"/>
        <end position="147"/>
    </location>
</feature>
<dbReference type="PANTHER" id="PTHR46058">
    <property type="entry name" value="PROTEIN BREVIS RADIX-LIKE 1"/>
    <property type="match status" value="1"/>
</dbReference>
<evidence type="ECO:0000259" key="6">
    <source>
        <dbReference type="PROSITE" id="PS51514"/>
    </source>
</evidence>
<organism evidence="7 8">
    <name type="scientific">Vanilla planifolia</name>
    <name type="common">Vanilla</name>
    <dbReference type="NCBI Taxonomy" id="51239"/>
    <lineage>
        <taxon>Eukaryota</taxon>
        <taxon>Viridiplantae</taxon>
        <taxon>Streptophyta</taxon>
        <taxon>Embryophyta</taxon>
        <taxon>Tracheophyta</taxon>
        <taxon>Spermatophyta</taxon>
        <taxon>Magnoliopsida</taxon>
        <taxon>Liliopsida</taxon>
        <taxon>Asparagales</taxon>
        <taxon>Orchidaceae</taxon>
        <taxon>Vanilloideae</taxon>
        <taxon>Vanilleae</taxon>
        <taxon>Vanilla</taxon>
    </lineage>
</organism>